<reference evidence="1" key="1">
    <citation type="submission" date="2023-10" db="EMBL/GenBank/DDBJ databases">
        <title>Genome assembly of Pristionchus species.</title>
        <authorList>
            <person name="Yoshida K."/>
            <person name="Sommer R.J."/>
        </authorList>
    </citation>
    <scope>NUCLEOTIDE SEQUENCE</scope>
    <source>
        <strain evidence="1">RS0144</strain>
    </source>
</reference>
<sequence length="93" mass="9813">QGGEVTGTRADVSVESSNEVRDEIGLGDLVLQEGIECLAGIALLRLDLLLSQLTKSHRGSVACLDVFGAHILGIQLEGCHVDHSGSVHLQEIL</sequence>
<proteinExistence type="predicted"/>
<gene>
    <name evidence="1" type="ORF">PENTCL1PPCAC_18425</name>
</gene>
<organism evidence="1 2">
    <name type="scientific">Pristionchus entomophagus</name>
    <dbReference type="NCBI Taxonomy" id="358040"/>
    <lineage>
        <taxon>Eukaryota</taxon>
        <taxon>Metazoa</taxon>
        <taxon>Ecdysozoa</taxon>
        <taxon>Nematoda</taxon>
        <taxon>Chromadorea</taxon>
        <taxon>Rhabditida</taxon>
        <taxon>Rhabditina</taxon>
        <taxon>Diplogasteromorpha</taxon>
        <taxon>Diplogasteroidea</taxon>
        <taxon>Neodiplogasteridae</taxon>
        <taxon>Pristionchus</taxon>
    </lineage>
</organism>
<feature type="non-terminal residue" evidence="1">
    <location>
        <position position="93"/>
    </location>
</feature>
<dbReference type="Proteomes" id="UP001432027">
    <property type="component" value="Unassembled WGS sequence"/>
</dbReference>
<dbReference type="EMBL" id="BTSX01000004">
    <property type="protein sequence ID" value="GMS96250.1"/>
    <property type="molecule type" value="Genomic_DNA"/>
</dbReference>
<evidence type="ECO:0000313" key="2">
    <source>
        <dbReference type="Proteomes" id="UP001432027"/>
    </source>
</evidence>
<keyword evidence="2" id="KW-1185">Reference proteome</keyword>
<protein>
    <submittedName>
        <fullName evidence="1">Uncharacterized protein</fullName>
    </submittedName>
</protein>
<name>A0AAV5TP95_9BILA</name>
<comment type="caution">
    <text evidence="1">The sequence shown here is derived from an EMBL/GenBank/DDBJ whole genome shotgun (WGS) entry which is preliminary data.</text>
</comment>
<dbReference type="AlphaFoldDB" id="A0AAV5TP95"/>
<feature type="non-terminal residue" evidence="1">
    <location>
        <position position="1"/>
    </location>
</feature>
<evidence type="ECO:0000313" key="1">
    <source>
        <dbReference type="EMBL" id="GMS96250.1"/>
    </source>
</evidence>
<accession>A0AAV5TP95</accession>